<keyword evidence="3 14" id="KW-1003">Cell membrane</keyword>
<dbReference type="NCBIfam" id="TIGR03423">
    <property type="entry name" value="pbp2_mrdA"/>
    <property type="match status" value="1"/>
</dbReference>
<comment type="function">
    <text evidence="14">Catalyzes cross-linking of the peptidoglycan cell wall.</text>
</comment>
<dbReference type="FunFam" id="3.40.710.10:FF:000004">
    <property type="entry name" value="Peptidoglycan D,D-transpeptidase MrdA"/>
    <property type="match status" value="1"/>
</dbReference>
<dbReference type="GO" id="GO:0009252">
    <property type="term" value="P:peptidoglycan biosynthetic process"/>
    <property type="evidence" value="ECO:0007669"/>
    <property type="project" value="UniProtKB-UniRule"/>
</dbReference>
<dbReference type="Gene3D" id="3.90.1310.10">
    <property type="entry name" value="Penicillin-binding protein 2a (Domain 2)"/>
    <property type="match status" value="1"/>
</dbReference>
<keyword evidence="10 14" id="KW-0573">Peptidoglycan synthesis</keyword>
<keyword evidence="7 14" id="KW-0812">Transmembrane</keyword>
<evidence type="ECO:0000256" key="14">
    <source>
        <dbReference type="HAMAP-Rule" id="MF_02081"/>
    </source>
</evidence>
<evidence type="ECO:0000313" key="19">
    <source>
        <dbReference type="Proteomes" id="UP000253910"/>
    </source>
</evidence>
<keyword evidence="6 14" id="KW-0645">Protease</keyword>
<evidence type="ECO:0000256" key="10">
    <source>
        <dbReference type="ARBA" id="ARBA00022984"/>
    </source>
</evidence>
<evidence type="ECO:0000256" key="6">
    <source>
        <dbReference type="ARBA" id="ARBA00022670"/>
    </source>
</evidence>
<evidence type="ECO:0000256" key="1">
    <source>
        <dbReference type="ARBA" id="ARBA00004167"/>
    </source>
</evidence>
<keyword evidence="13 14" id="KW-0961">Cell wall biogenesis/degradation</keyword>
<comment type="caution">
    <text evidence="14">Lacks conserved residue(s) required for the propagation of feature annotation.</text>
</comment>
<protein>
    <recommendedName>
        <fullName evidence="14">Peptidoglycan D,D-transpeptidase MrdA</fullName>
        <ecNumber evidence="14">3.4.16.4</ecNumber>
    </recommendedName>
    <alternativeName>
        <fullName evidence="14">Penicillin-binding protein 2</fullName>
        <shortName evidence="14">PBP-2</shortName>
    </alternativeName>
</protein>
<dbReference type="SUPFAM" id="SSF56519">
    <property type="entry name" value="Penicillin binding protein dimerisation domain"/>
    <property type="match status" value="1"/>
</dbReference>
<dbReference type="UniPathway" id="UPA00219"/>
<dbReference type="EMBL" id="QEPW01000002">
    <property type="protein sequence ID" value="RDE98488.1"/>
    <property type="molecule type" value="Genomic_DNA"/>
</dbReference>
<evidence type="ECO:0000256" key="4">
    <source>
        <dbReference type="ARBA" id="ARBA00022519"/>
    </source>
</evidence>
<dbReference type="Gene3D" id="3.30.1390.30">
    <property type="entry name" value="Penicillin-binding protein 2a, domain 3"/>
    <property type="match status" value="1"/>
</dbReference>
<keyword evidence="12 14" id="KW-0472">Membrane</keyword>
<gene>
    <name evidence="14 18" type="primary">mrdA</name>
    <name evidence="18" type="ORF">DPV87_01580</name>
</gene>
<sequence>MNLKKFFAAPTNEPIRDKKAERNLFARRTLVAFIGILALSGVLFANIYHLQVVNYDMYQTRSNGNRIKLLPLPPTRGLIYDRYGELLAENLTFFGLYIVPEKTENLDRTFEELRYVVGLTDEDIEHFKKERRRGTRYTPILLKPSLTEEQIARFAVNQYKYPSLDVRPYFKRNYLYGETMTHILGYVGRINDRDVERLKKEEKFANYSGSTDMGKLGIERYYEEQLHGTTGFEEVEINNRGKVIRKLREQPATAGKSIHLTIDLALQRYIMSLLSGQKGAVVVLDPKDNSVLAMVSTPSYDNNLFVDGISASDYKRLLDDPTRPLYSRATQGVYPPASTVKPFVAVAALTEGVITPHTTIFDPGYWTLPNSTKRFRDWKKSGHGYTDLNKAITESSDTFFYQTAFNLGIDRFSMWMKRFGFGMPTGIEIQEEAVANMPSKEWKQKRYKKPWVQGDTISVGIGQGYWTATPLQVAKATSIVVNNGKIHTPHLMKSVEGSIIELYQDPLLYEDITDPKQTYWDAAKRGMFNVVNSGAGTGRKAFVGTNYHVAGKSGTAQVFSLKENQKYNAAGLKKELHDHAWFTAYAPYEDPKLVVTIILENAGGGSSNAAPIVRQIMDFYLNKRLPQIERQQNAEKEKMTDQTELDVPTQEPQPSENE</sequence>
<evidence type="ECO:0000256" key="13">
    <source>
        <dbReference type="ARBA" id="ARBA00023316"/>
    </source>
</evidence>
<dbReference type="PANTHER" id="PTHR30627:SF2">
    <property type="entry name" value="PEPTIDOGLYCAN D,D-TRANSPEPTIDASE MRDA"/>
    <property type="match status" value="1"/>
</dbReference>
<accession>A0A369Z9X7</accession>
<dbReference type="InterPro" id="IPR005311">
    <property type="entry name" value="PBP_dimer"/>
</dbReference>
<evidence type="ECO:0000313" key="18">
    <source>
        <dbReference type="EMBL" id="RDE98488.1"/>
    </source>
</evidence>
<dbReference type="GO" id="GO:0071555">
    <property type="term" value="P:cell wall organization"/>
    <property type="evidence" value="ECO:0007669"/>
    <property type="project" value="UniProtKB-KW"/>
</dbReference>
<name>A0A369Z9X7_HAEPA</name>
<dbReference type="InterPro" id="IPR036138">
    <property type="entry name" value="PBP_dimer_sf"/>
</dbReference>
<dbReference type="EC" id="3.4.16.4" evidence="14"/>
<feature type="transmembrane region" description="Helical" evidence="14">
    <location>
        <begin position="29"/>
        <end position="50"/>
    </location>
</feature>
<dbReference type="HAMAP" id="MF_02081">
    <property type="entry name" value="MrdA_transpept"/>
    <property type="match status" value="1"/>
</dbReference>
<dbReference type="Pfam" id="PF00905">
    <property type="entry name" value="Transpeptidase"/>
    <property type="match status" value="1"/>
</dbReference>
<feature type="active site" description="Acyl-ester intermediate" evidence="14">
    <location>
        <position position="338"/>
    </location>
</feature>
<evidence type="ECO:0000256" key="9">
    <source>
        <dbReference type="ARBA" id="ARBA00022960"/>
    </source>
</evidence>
<keyword evidence="11 14" id="KW-1133">Transmembrane helix</keyword>
<evidence type="ECO:0000256" key="2">
    <source>
        <dbReference type="ARBA" id="ARBA00004236"/>
    </source>
</evidence>
<dbReference type="InterPro" id="IPR017790">
    <property type="entry name" value="Penicillin-binding_protein_2"/>
</dbReference>
<dbReference type="InterPro" id="IPR050515">
    <property type="entry name" value="Beta-lactam/transpept"/>
</dbReference>
<dbReference type="InterPro" id="IPR012338">
    <property type="entry name" value="Beta-lactam/transpept-like"/>
</dbReference>
<organism evidence="18 19">
    <name type="scientific">Haemophilus parainfluenzae</name>
    <dbReference type="NCBI Taxonomy" id="729"/>
    <lineage>
        <taxon>Bacteria</taxon>
        <taxon>Pseudomonadati</taxon>
        <taxon>Pseudomonadota</taxon>
        <taxon>Gammaproteobacteria</taxon>
        <taxon>Pasteurellales</taxon>
        <taxon>Pasteurellaceae</taxon>
        <taxon>Haemophilus</taxon>
    </lineage>
</organism>
<feature type="domain" description="Penicillin-binding protein transpeptidase" evidence="16">
    <location>
        <begin position="279"/>
        <end position="618"/>
    </location>
</feature>
<reference evidence="18 19" key="1">
    <citation type="submission" date="2018-05" db="EMBL/GenBank/DDBJ databases">
        <title>Draft Genome Sequences for a Diverse set of 7 Haemophilus Species.</title>
        <authorList>
            <person name="Nichols M."/>
            <person name="Topaz N."/>
            <person name="Wang X."/>
            <person name="Wang X."/>
            <person name="Boxrud D."/>
        </authorList>
    </citation>
    <scope>NUCLEOTIDE SEQUENCE [LARGE SCALE GENOMIC DNA]</scope>
    <source>
        <strain evidence="18 19">C2008001710</strain>
    </source>
</reference>
<feature type="region of interest" description="Disordered" evidence="15">
    <location>
        <begin position="630"/>
        <end position="658"/>
    </location>
</feature>
<dbReference type="PANTHER" id="PTHR30627">
    <property type="entry name" value="PEPTIDOGLYCAN D,D-TRANSPEPTIDASE"/>
    <property type="match status" value="1"/>
</dbReference>
<dbReference type="Gene3D" id="3.40.710.10">
    <property type="entry name" value="DD-peptidase/beta-lactamase superfamily"/>
    <property type="match status" value="1"/>
</dbReference>
<comment type="caution">
    <text evidence="18">The sequence shown here is derived from an EMBL/GenBank/DDBJ whole genome shotgun (WGS) entry which is preliminary data.</text>
</comment>
<evidence type="ECO:0000256" key="3">
    <source>
        <dbReference type="ARBA" id="ARBA00022475"/>
    </source>
</evidence>
<dbReference type="AlphaFoldDB" id="A0A369Z9X7"/>
<evidence type="ECO:0000259" key="17">
    <source>
        <dbReference type="Pfam" id="PF03717"/>
    </source>
</evidence>
<evidence type="ECO:0000256" key="11">
    <source>
        <dbReference type="ARBA" id="ARBA00022989"/>
    </source>
</evidence>
<dbReference type="SUPFAM" id="SSF56601">
    <property type="entry name" value="beta-lactamase/transpeptidase-like"/>
    <property type="match status" value="1"/>
</dbReference>
<dbReference type="Pfam" id="PF03717">
    <property type="entry name" value="PBP_dimer"/>
    <property type="match status" value="1"/>
</dbReference>
<dbReference type="GO" id="GO:0005886">
    <property type="term" value="C:plasma membrane"/>
    <property type="evidence" value="ECO:0007669"/>
    <property type="project" value="UniProtKB-SubCell"/>
</dbReference>
<dbReference type="GO" id="GO:0006508">
    <property type="term" value="P:proteolysis"/>
    <property type="evidence" value="ECO:0007669"/>
    <property type="project" value="UniProtKB-KW"/>
</dbReference>
<evidence type="ECO:0000256" key="5">
    <source>
        <dbReference type="ARBA" id="ARBA00022645"/>
    </source>
</evidence>
<comment type="catalytic activity">
    <reaction evidence="14">
        <text>Preferential cleavage: (Ac)2-L-Lys-D-Ala-|-D-Ala. Also transpeptidation of peptidyl-alanyl moieties that are N-acyl substituents of D-alanine.</text>
        <dbReference type="EC" id="3.4.16.4"/>
    </reaction>
</comment>
<keyword evidence="8 14" id="KW-0378">Hydrolase</keyword>
<comment type="pathway">
    <text evidence="14">Cell wall biogenesis; peptidoglycan biosynthesis.</text>
</comment>
<evidence type="ECO:0000259" key="16">
    <source>
        <dbReference type="Pfam" id="PF00905"/>
    </source>
</evidence>
<feature type="compositionally biased region" description="Basic and acidic residues" evidence="15">
    <location>
        <begin position="632"/>
        <end position="641"/>
    </location>
</feature>
<proteinExistence type="inferred from homology"/>
<dbReference type="RefSeq" id="WP_111314894.1">
    <property type="nucleotide sequence ID" value="NZ_QEPW01000002.1"/>
</dbReference>
<dbReference type="GO" id="GO:0071972">
    <property type="term" value="F:peptidoglycan L,D-transpeptidase activity"/>
    <property type="evidence" value="ECO:0007669"/>
    <property type="project" value="TreeGrafter"/>
</dbReference>
<keyword evidence="5 14" id="KW-0121">Carboxypeptidase</keyword>
<dbReference type="InterPro" id="IPR001460">
    <property type="entry name" value="PCN-bd_Tpept"/>
</dbReference>
<dbReference type="Proteomes" id="UP000253910">
    <property type="component" value="Unassembled WGS sequence"/>
</dbReference>
<dbReference type="GO" id="GO:0008658">
    <property type="term" value="F:penicillin binding"/>
    <property type="evidence" value="ECO:0007669"/>
    <property type="project" value="UniProtKB-UniRule"/>
</dbReference>
<evidence type="ECO:0000256" key="12">
    <source>
        <dbReference type="ARBA" id="ARBA00023136"/>
    </source>
</evidence>
<dbReference type="GO" id="GO:0009002">
    <property type="term" value="F:serine-type D-Ala-D-Ala carboxypeptidase activity"/>
    <property type="evidence" value="ECO:0007669"/>
    <property type="project" value="UniProtKB-UniRule"/>
</dbReference>
<evidence type="ECO:0000256" key="8">
    <source>
        <dbReference type="ARBA" id="ARBA00022801"/>
    </source>
</evidence>
<evidence type="ECO:0000256" key="7">
    <source>
        <dbReference type="ARBA" id="ARBA00022692"/>
    </source>
</evidence>
<dbReference type="GO" id="GO:0008360">
    <property type="term" value="P:regulation of cell shape"/>
    <property type="evidence" value="ECO:0007669"/>
    <property type="project" value="UniProtKB-KW"/>
</dbReference>
<keyword evidence="9 14" id="KW-0133">Cell shape</keyword>
<feature type="domain" description="Penicillin-binding protein dimerisation" evidence="17">
    <location>
        <begin position="72"/>
        <end position="247"/>
    </location>
</feature>
<comment type="subcellular location">
    <subcellularLocation>
        <location evidence="14">Cell inner membrane</location>
        <topology evidence="14">Single-pass membrane protein</topology>
    </subcellularLocation>
    <subcellularLocation>
        <location evidence="2">Cell membrane</location>
    </subcellularLocation>
    <subcellularLocation>
        <location evidence="1">Membrane</location>
        <topology evidence="1">Single-pass membrane protein</topology>
    </subcellularLocation>
</comment>
<comment type="similarity">
    <text evidence="14">Belongs to the transpeptidase family. MrdA subfamily.</text>
</comment>
<keyword evidence="4 14" id="KW-0997">Cell inner membrane</keyword>
<evidence type="ECO:0000256" key="15">
    <source>
        <dbReference type="SAM" id="MobiDB-lite"/>
    </source>
</evidence>